<evidence type="ECO:0000313" key="5">
    <source>
        <dbReference type="Ensembl" id="ENSSPUP00000024352.1"/>
    </source>
</evidence>
<dbReference type="InterPro" id="IPR036834">
    <property type="entry name" value="Bcl-2-like_sf"/>
</dbReference>
<dbReference type="AlphaFoldDB" id="A0A8D0HTG1"/>
<proteinExistence type="inferred from homology"/>
<dbReference type="GO" id="GO:0019901">
    <property type="term" value="F:protein kinase binding"/>
    <property type="evidence" value="ECO:0007669"/>
    <property type="project" value="Ensembl"/>
</dbReference>
<dbReference type="PANTHER" id="PTHR14965">
    <property type="entry name" value="SI:CH73-248E21.1"/>
    <property type="match status" value="1"/>
</dbReference>
<evidence type="ECO:0000256" key="2">
    <source>
        <dbReference type="ARBA" id="ARBA00022553"/>
    </source>
</evidence>
<keyword evidence="6" id="KW-1185">Reference proteome</keyword>
<dbReference type="GO" id="GO:0005829">
    <property type="term" value="C:cytosol"/>
    <property type="evidence" value="ECO:0007669"/>
    <property type="project" value="Ensembl"/>
</dbReference>
<feature type="compositionally biased region" description="Basic residues" evidence="4">
    <location>
        <begin position="82"/>
        <end position="92"/>
    </location>
</feature>
<dbReference type="OMA" id="QIALTCE"/>
<feature type="compositionally biased region" description="Polar residues" evidence="4">
    <location>
        <begin position="62"/>
        <end position="73"/>
    </location>
</feature>
<dbReference type="PROSITE" id="PS50062">
    <property type="entry name" value="BCL2_FAMILY"/>
    <property type="match status" value="1"/>
</dbReference>
<feature type="region of interest" description="Disordered" evidence="4">
    <location>
        <begin position="48"/>
        <end position="92"/>
    </location>
</feature>
<dbReference type="Proteomes" id="UP000694392">
    <property type="component" value="Unplaced"/>
</dbReference>
<comment type="similarity">
    <text evidence="1">Belongs to the Bcl-2 family.</text>
</comment>
<organism evidence="5 6">
    <name type="scientific">Sphenodon punctatus</name>
    <name type="common">Tuatara</name>
    <name type="synonym">Hatteria punctata</name>
    <dbReference type="NCBI Taxonomy" id="8508"/>
    <lineage>
        <taxon>Eukaryota</taxon>
        <taxon>Metazoa</taxon>
        <taxon>Chordata</taxon>
        <taxon>Craniata</taxon>
        <taxon>Vertebrata</taxon>
        <taxon>Euteleostomi</taxon>
        <taxon>Lepidosauria</taxon>
        <taxon>Sphenodontia</taxon>
        <taxon>Sphenodontidae</taxon>
        <taxon>Sphenodon</taxon>
    </lineage>
</organism>
<feature type="region of interest" description="Disordered" evidence="4">
    <location>
        <begin position="108"/>
        <end position="127"/>
    </location>
</feature>
<dbReference type="InterPro" id="IPR020726">
    <property type="entry name" value="Bcl2_BH2_motif_CS"/>
</dbReference>
<dbReference type="Gene3D" id="1.10.437.10">
    <property type="entry name" value="Blc2-like"/>
    <property type="match status" value="1"/>
</dbReference>
<reference evidence="5" key="2">
    <citation type="submission" date="2025-09" db="UniProtKB">
        <authorList>
            <consortium name="Ensembl"/>
        </authorList>
    </citation>
    <scope>IDENTIFICATION</scope>
</reference>
<reference evidence="5" key="1">
    <citation type="submission" date="2025-08" db="UniProtKB">
        <authorList>
            <consortium name="Ensembl"/>
        </authorList>
    </citation>
    <scope>IDENTIFICATION</scope>
</reference>
<dbReference type="GeneTree" id="ENSGT00940000154318"/>
<dbReference type="PROSITE" id="PS01258">
    <property type="entry name" value="BH2"/>
    <property type="match status" value="1"/>
</dbReference>
<evidence type="ECO:0000256" key="1">
    <source>
        <dbReference type="ARBA" id="ARBA00009458"/>
    </source>
</evidence>
<evidence type="ECO:0000256" key="4">
    <source>
        <dbReference type="SAM" id="MobiDB-lite"/>
    </source>
</evidence>
<keyword evidence="2" id="KW-0597">Phosphoprotein</keyword>
<dbReference type="GO" id="GO:2001236">
    <property type="term" value="P:regulation of extrinsic apoptotic signaling pathway"/>
    <property type="evidence" value="ECO:0007669"/>
    <property type="project" value="TreeGrafter"/>
</dbReference>
<dbReference type="SUPFAM" id="SSF56854">
    <property type="entry name" value="Bcl-2 inhibitors of programmed cell death"/>
    <property type="match status" value="1"/>
</dbReference>
<evidence type="ECO:0000313" key="6">
    <source>
        <dbReference type="Proteomes" id="UP000694392"/>
    </source>
</evidence>
<sequence length="319" mass="35859">MSSTSMEEIPLEDVDSNGVEYKVLMAYAQRRLSASKFGHLLEREAKSREVLSQGGEELPENDQASKGQTGQELSTKEQEHRPKNKKQRKKKSLWKCWLLPSCVKAGKPYRMKDTTNGPAQRESPAGVGGQLSYLEAEENSSTIAHVADRLAEIVNANSLVVLQGGKFRGLIRTPSLEEDGGQSKAFHQDDKDEEQRIIGTIVALLRQSGDELEEKMQRDKTFCQRVTEMLSYSFFKKVADQFLENIQVNPAKKSETKIQSTKVAFTLEVTTRLTAVDNHPMNMVLGFGTKYLKENFSPWIQNQGGWEKALGLSDQEEVE</sequence>
<keyword evidence="3" id="KW-0053">Apoptosis</keyword>
<evidence type="ECO:0000256" key="3">
    <source>
        <dbReference type="ARBA" id="ARBA00022703"/>
    </source>
</evidence>
<gene>
    <name evidence="5" type="primary">BCL2L14</name>
</gene>
<dbReference type="GO" id="GO:0006915">
    <property type="term" value="P:apoptotic process"/>
    <property type="evidence" value="ECO:0007669"/>
    <property type="project" value="UniProtKB-KW"/>
</dbReference>
<dbReference type="PANTHER" id="PTHR14965:SF1">
    <property type="entry name" value="APOPTOSIS FACILITATOR BCL-2-LIKE PROTEIN 14"/>
    <property type="match status" value="1"/>
</dbReference>
<protein>
    <submittedName>
        <fullName evidence="5">BCL2 like 14</fullName>
    </submittedName>
</protein>
<name>A0A8D0HTG1_SPHPU</name>
<accession>A0A8D0HTG1</accession>
<dbReference type="Ensembl" id="ENSSPUT00000025990.1">
    <property type="protein sequence ID" value="ENSSPUP00000024352.1"/>
    <property type="gene ID" value="ENSSPUG00000018661.1"/>
</dbReference>
<dbReference type="InterPro" id="IPR002475">
    <property type="entry name" value="Bcl2-like"/>
</dbReference>